<dbReference type="AlphaFoldDB" id="A0A366KNQ7"/>
<dbReference type="Proteomes" id="UP000252081">
    <property type="component" value="Unassembled WGS sequence"/>
</dbReference>
<name>A0A366KNQ7_9SPHI</name>
<dbReference type="RefSeq" id="WP_113951518.1">
    <property type="nucleotide sequence ID" value="NZ_QNQU01000029.1"/>
</dbReference>
<sequence>MGVSILGLNSMCVKLNGILENLEKPYQWSYDAGGDTIILLCKNTNSETTQYIFQSNSIQECFNYLTGYYLGLRHLSMLV</sequence>
<comment type="caution">
    <text evidence="1">The sequence shown here is derived from an EMBL/GenBank/DDBJ whole genome shotgun (WGS) entry which is preliminary data.</text>
</comment>
<reference evidence="1 2" key="1">
    <citation type="submission" date="2018-07" db="EMBL/GenBank/DDBJ databases">
        <title>A draft genome of a endophytic bacteria, a new species of Pedobacter.</title>
        <authorList>
            <person name="Zhang Z.D."/>
            <person name="Chen Z.J."/>
        </authorList>
    </citation>
    <scope>NUCLEOTIDE SEQUENCE [LARGE SCALE GENOMIC DNA]</scope>
    <source>
        <strain evidence="1 2">RS10</strain>
    </source>
</reference>
<dbReference type="EMBL" id="QNQU01000029">
    <property type="protein sequence ID" value="RBQ02819.1"/>
    <property type="molecule type" value="Genomic_DNA"/>
</dbReference>
<proteinExistence type="predicted"/>
<gene>
    <name evidence="1" type="ORF">DRW42_24525</name>
</gene>
<evidence type="ECO:0000313" key="1">
    <source>
        <dbReference type="EMBL" id="RBQ02819.1"/>
    </source>
</evidence>
<keyword evidence="2" id="KW-1185">Reference proteome</keyword>
<dbReference type="OrthoDB" id="9914742at2"/>
<evidence type="ECO:0000313" key="2">
    <source>
        <dbReference type="Proteomes" id="UP000252081"/>
    </source>
</evidence>
<protein>
    <submittedName>
        <fullName evidence="1">Uncharacterized protein</fullName>
    </submittedName>
</protein>
<accession>A0A366KNQ7</accession>
<organism evidence="1 2">
    <name type="scientific">Pedobacter miscanthi</name>
    <dbReference type="NCBI Taxonomy" id="2259170"/>
    <lineage>
        <taxon>Bacteria</taxon>
        <taxon>Pseudomonadati</taxon>
        <taxon>Bacteroidota</taxon>
        <taxon>Sphingobacteriia</taxon>
        <taxon>Sphingobacteriales</taxon>
        <taxon>Sphingobacteriaceae</taxon>
        <taxon>Pedobacter</taxon>
    </lineage>
</organism>